<dbReference type="SUPFAM" id="SSF55166">
    <property type="entry name" value="Hedgehog/DD-peptidase"/>
    <property type="match status" value="1"/>
</dbReference>
<dbReference type="InterPro" id="IPR003709">
    <property type="entry name" value="VanY-like_core_dom"/>
</dbReference>
<evidence type="ECO:0000313" key="2">
    <source>
        <dbReference type="EMBL" id="ABM04175.1"/>
    </source>
</evidence>
<dbReference type="PANTHER" id="PTHR34385:SF1">
    <property type="entry name" value="PEPTIDOGLYCAN L-ALANYL-D-GLUTAMATE ENDOPEPTIDASE CWLK"/>
    <property type="match status" value="1"/>
</dbReference>
<dbReference type="KEGG" id="pin:Ping_2444"/>
<dbReference type="InterPro" id="IPR052179">
    <property type="entry name" value="DD-CPase-like"/>
</dbReference>
<dbReference type="eggNOG" id="COG1876">
    <property type="taxonomic scope" value="Bacteria"/>
</dbReference>
<accession>A1SXG0</accession>
<protein>
    <submittedName>
        <fullName evidence="2">Peptidase M15B and M15C, D,D-carboxypeptidase VanY/endolysin</fullName>
    </submittedName>
</protein>
<dbReference type="InterPro" id="IPR009045">
    <property type="entry name" value="Zn_M74/Hedgehog-like"/>
</dbReference>
<dbReference type="AlphaFoldDB" id="A1SXG0"/>
<dbReference type="EMBL" id="CP000510">
    <property type="protein sequence ID" value="ABM04175.1"/>
    <property type="molecule type" value="Genomic_DNA"/>
</dbReference>
<evidence type="ECO:0000259" key="1">
    <source>
        <dbReference type="Pfam" id="PF02557"/>
    </source>
</evidence>
<dbReference type="RefSeq" id="WP_011770735.1">
    <property type="nucleotide sequence ID" value="NC_008709.1"/>
</dbReference>
<keyword evidence="2" id="KW-0645">Protease</keyword>
<reference evidence="2 3" key="1">
    <citation type="submission" date="2007-01" db="EMBL/GenBank/DDBJ databases">
        <title>Complete sequence of Psychromonas ingrahamii 37.</title>
        <authorList>
            <consortium name="US DOE Joint Genome Institute"/>
            <person name="Copeland A."/>
            <person name="Lucas S."/>
            <person name="Lapidus A."/>
            <person name="Barry K."/>
            <person name="Detter J.C."/>
            <person name="Glavina del Rio T."/>
            <person name="Hammon N."/>
            <person name="Israni S."/>
            <person name="Dalin E."/>
            <person name="Tice H."/>
            <person name="Pitluck S."/>
            <person name="Thompson L.S."/>
            <person name="Brettin T."/>
            <person name="Bruce D."/>
            <person name="Han C."/>
            <person name="Tapia R."/>
            <person name="Schmutz J."/>
            <person name="Larimer F."/>
            <person name="Land M."/>
            <person name="Hauser L."/>
            <person name="Kyrpides N."/>
            <person name="Ivanova N."/>
            <person name="Staley J."/>
            <person name="Richardson P."/>
        </authorList>
    </citation>
    <scope>NUCLEOTIDE SEQUENCE [LARGE SCALE GENOMIC DNA]</scope>
    <source>
        <strain evidence="2 3">37</strain>
    </source>
</reference>
<dbReference type="Proteomes" id="UP000000639">
    <property type="component" value="Chromosome"/>
</dbReference>
<gene>
    <name evidence="2" type="ordered locus">Ping_2444</name>
</gene>
<dbReference type="CDD" id="cd14847">
    <property type="entry name" value="DD-carboxypeptidase_like"/>
    <property type="match status" value="1"/>
</dbReference>
<dbReference type="Pfam" id="PF02557">
    <property type="entry name" value="VanY"/>
    <property type="match status" value="1"/>
</dbReference>
<dbReference type="GO" id="GO:0004180">
    <property type="term" value="F:carboxypeptidase activity"/>
    <property type="evidence" value="ECO:0007669"/>
    <property type="project" value="UniProtKB-KW"/>
</dbReference>
<sequence length="223" mass="25341">MIAEQLTGQVYSHLTQLSDDLYVHKQVVSAFKGLQLAAQKAGFNLQIASGFRSFERQQLIWNNKFSGKTKILNKDGHPLAIETLSEVEKLFAILHWSALPGTSRHHWGTDFDIFDPNCLPAGKKLQLTVSEYSEAGYFFELSQWLSENMKSFGFYRPYQKYNGGVAIEPWHISYFPIAQQAIEQLDQSLIEGTISHHNVLAKSLICEQLPIIYEQFICNIGTP</sequence>
<keyword evidence="2" id="KW-0121">Carboxypeptidase</keyword>
<dbReference type="PANTHER" id="PTHR34385">
    <property type="entry name" value="D-ALANYL-D-ALANINE CARBOXYPEPTIDASE"/>
    <property type="match status" value="1"/>
</dbReference>
<dbReference type="GO" id="GO:0006508">
    <property type="term" value="P:proteolysis"/>
    <property type="evidence" value="ECO:0007669"/>
    <property type="project" value="InterPro"/>
</dbReference>
<organism evidence="2 3">
    <name type="scientific">Psychromonas ingrahamii (strain DSM 17664 / CCUG 51855 / 37)</name>
    <dbReference type="NCBI Taxonomy" id="357804"/>
    <lineage>
        <taxon>Bacteria</taxon>
        <taxon>Pseudomonadati</taxon>
        <taxon>Pseudomonadota</taxon>
        <taxon>Gammaproteobacteria</taxon>
        <taxon>Alteromonadales</taxon>
        <taxon>Psychromonadaceae</taxon>
        <taxon>Psychromonas</taxon>
    </lineage>
</organism>
<name>A1SXG0_PSYIN</name>
<dbReference type="OrthoDB" id="9792074at2"/>
<evidence type="ECO:0000313" key="3">
    <source>
        <dbReference type="Proteomes" id="UP000000639"/>
    </source>
</evidence>
<dbReference type="HOGENOM" id="CLU_081855_0_0_6"/>
<dbReference type="Gene3D" id="3.30.1380.10">
    <property type="match status" value="1"/>
</dbReference>
<keyword evidence="2" id="KW-0378">Hydrolase</keyword>
<proteinExistence type="predicted"/>
<keyword evidence="3" id="KW-1185">Reference proteome</keyword>
<feature type="domain" description="D-alanyl-D-alanine carboxypeptidase-like core" evidence="1">
    <location>
        <begin position="22"/>
        <end position="176"/>
    </location>
</feature>
<dbReference type="STRING" id="357804.Ping_2444"/>